<reference evidence="1" key="1">
    <citation type="journal article" date="2016" name="Sci. Rep.">
        <title>Molecular characterization of firefly nuptial gifts: a multi-omics approach sheds light on postcopulatory sexual selection.</title>
        <authorList>
            <person name="Al-Wathiqui N."/>
            <person name="Fallon T.R."/>
            <person name="South A."/>
            <person name="Weng J.K."/>
            <person name="Lewis S.M."/>
        </authorList>
    </citation>
    <scope>NUCLEOTIDE SEQUENCE</scope>
</reference>
<accession>A0A1Y1LNH0</accession>
<protein>
    <submittedName>
        <fullName evidence="1">Uncharacterized protein</fullName>
    </submittedName>
</protein>
<proteinExistence type="predicted"/>
<dbReference type="AlphaFoldDB" id="A0A1Y1LNH0"/>
<evidence type="ECO:0000313" key="1">
    <source>
        <dbReference type="EMBL" id="JAV74491.1"/>
    </source>
</evidence>
<name>A0A1Y1LNH0_PHOPY</name>
<sequence length="127" mass="14532">MRHKIKSNRRISNEIYHCRQETPFLYPGKRPHSYSSSDRSYHHDSSATVEGASLTSHHHQSILARASVCFCPFIVLYIHHLAAYHASSPSVNHQHCPKTVRSYKTPVNTGQWEASLIDCTVRSYPET</sequence>
<dbReference type="EMBL" id="GEZM01052476">
    <property type="protein sequence ID" value="JAV74491.1"/>
    <property type="molecule type" value="Transcribed_RNA"/>
</dbReference>
<organism evidence="1">
    <name type="scientific">Photinus pyralis</name>
    <name type="common">Common eastern firefly</name>
    <name type="synonym">Lampyris pyralis</name>
    <dbReference type="NCBI Taxonomy" id="7054"/>
    <lineage>
        <taxon>Eukaryota</taxon>
        <taxon>Metazoa</taxon>
        <taxon>Ecdysozoa</taxon>
        <taxon>Arthropoda</taxon>
        <taxon>Hexapoda</taxon>
        <taxon>Insecta</taxon>
        <taxon>Pterygota</taxon>
        <taxon>Neoptera</taxon>
        <taxon>Endopterygota</taxon>
        <taxon>Coleoptera</taxon>
        <taxon>Polyphaga</taxon>
        <taxon>Elateriformia</taxon>
        <taxon>Elateroidea</taxon>
        <taxon>Lampyridae</taxon>
        <taxon>Lampyrinae</taxon>
        <taxon>Photinus</taxon>
    </lineage>
</organism>